<sequence>MKIVIIGGTGLIGRPLVDLLQAQGHDVVTASPSKGIDALTGAGLAQALTNASVVVDVSNAPSFEDDACPAFFRGTTANLMEAARGACIRHFVALSVVGTDRLQASGYFRAKLAQEELIAASGVPYTIVRATQFFEFLSTIADGYTQDGTVFLPGIALQPLAAGDVSALLAKIAIAAPANGIVEVAGPERAPLAEFAGSWLGAYDDPRGIVVTTASEYFGAPADNRTLVPGAGARVALTHFNQWLAAQSRERAA</sequence>
<accession>A0ABT0DUJ9</accession>
<dbReference type="EMBL" id="JALKHS010000006">
    <property type="protein sequence ID" value="MCK0530786.1"/>
    <property type="molecule type" value="Genomic_DNA"/>
</dbReference>
<gene>
    <name evidence="3" type="ORF">MU848_04210</name>
</gene>
<dbReference type="SUPFAM" id="SSF51735">
    <property type="entry name" value="NAD(P)-binding Rossmann-fold domains"/>
    <property type="match status" value="1"/>
</dbReference>
<evidence type="ECO:0000259" key="2">
    <source>
        <dbReference type="Pfam" id="PF13460"/>
    </source>
</evidence>
<comment type="caution">
    <text evidence="3">The sequence shown here is derived from an EMBL/GenBank/DDBJ whole genome shotgun (WGS) entry which is preliminary data.</text>
</comment>
<dbReference type="InterPro" id="IPR051164">
    <property type="entry name" value="NmrA-like_oxidored"/>
</dbReference>
<feature type="domain" description="NAD(P)-binding" evidence="2">
    <location>
        <begin position="7"/>
        <end position="133"/>
    </location>
</feature>
<keyword evidence="1" id="KW-0521">NADP</keyword>
<evidence type="ECO:0000256" key="1">
    <source>
        <dbReference type="ARBA" id="ARBA00022857"/>
    </source>
</evidence>
<dbReference type="Pfam" id="PF13460">
    <property type="entry name" value="NAD_binding_10"/>
    <property type="match status" value="1"/>
</dbReference>
<name>A0ABT0DUJ9_9SPHN</name>
<dbReference type="RefSeq" id="WP_247230393.1">
    <property type="nucleotide sequence ID" value="NZ_JALKHS010000006.1"/>
</dbReference>
<evidence type="ECO:0000313" key="3">
    <source>
        <dbReference type="EMBL" id="MCK0530786.1"/>
    </source>
</evidence>
<organism evidence="3 4">
    <name type="scientific">Sphingobium agri</name>
    <dbReference type="NCBI Taxonomy" id="2933566"/>
    <lineage>
        <taxon>Bacteria</taxon>
        <taxon>Pseudomonadati</taxon>
        <taxon>Pseudomonadota</taxon>
        <taxon>Alphaproteobacteria</taxon>
        <taxon>Sphingomonadales</taxon>
        <taxon>Sphingomonadaceae</taxon>
        <taxon>Sphingobium</taxon>
    </lineage>
</organism>
<evidence type="ECO:0000313" key="4">
    <source>
        <dbReference type="Proteomes" id="UP001203512"/>
    </source>
</evidence>
<dbReference type="PANTHER" id="PTHR42748:SF3">
    <property type="entry name" value="BLL4366 PROTEIN"/>
    <property type="match status" value="1"/>
</dbReference>
<protein>
    <submittedName>
        <fullName evidence="3">SDR family oxidoreductase</fullName>
    </submittedName>
</protein>
<reference evidence="3 4" key="1">
    <citation type="submission" date="2022-04" db="EMBL/GenBank/DDBJ databases">
        <authorList>
            <person name="Huq M.A."/>
        </authorList>
    </citation>
    <scope>NUCLEOTIDE SEQUENCE [LARGE SCALE GENOMIC DNA]</scope>
    <source>
        <strain evidence="3 4">MAH-33</strain>
    </source>
</reference>
<dbReference type="PANTHER" id="PTHR42748">
    <property type="entry name" value="NITROGEN METABOLITE REPRESSION PROTEIN NMRA FAMILY MEMBER"/>
    <property type="match status" value="1"/>
</dbReference>
<dbReference type="Gene3D" id="3.40.50.720">
    <property type="entry name" value="NAD(P)-binding Rossmann-like Domain"/>
    <property type="match status" value="1"/>
</dbReference>
<dbReference type="InterPro" id="IPR016040">
    <property type="entry name" value="NAD(P)-bd_dom"/>
</dbReference>
<dbReference type="Proteomes" id="UP001203512">
    <property type="component" value="Unassembled WGS sequence"/>
</dbReference>
<keyword evidence="4" id="KW-1185">Reference proteome</keyword>
<dbReference type="InterPro" id="IPR036291">
    <property type="entry name" value="NAD(P)-bd_dom_sf"/>
</dbReference>
<proteinExistence type="predicted"/>